<dbReference type="InterPro" id="IPR012337">
    <property type="entry name" value="RNaseH-like_sf"/>
</dbReference>
<dbReference type="Gene3D" id="3.30.420.10">
    <property type="entry name" value="Ribonuclease H-like superfamily/Ribonuclease H"/>
    <property type="match status" value="1"/>
</dbReference>
<dbReference type="InterPro" id="IPR036397">
    <property type="entry name" value="RNaseH_sf"/>
</dbReference>
<dbReference type="InterPro" id="IPR015378">
    <property type="entry name" value="Transposase-like_Mu_C"/>
</dbReference>
<dbReference type="SUPFAM" id="SSF53098">
    <property type="entry name" value="Ribonuclease H-like"/>
    <property type="match status" value="1"/>
</dbReference>
<dbReference type="PROSITE" id="PS50994">
    <property type="entry name" value="INTEGRASE"/>
    <property type="match status" value="1"/>
</dbReference>
<organism evidence="2">
    <name type="scientific">Ralstonia syzygii R24</name>
    <dbReference type="NCBI Taxonomy" id="907261"/>
    <lineage>
        <taxon>Bacteria</taxon>
        <taxon>Pseudomonadati</taxon>
        <taxon>Pseudomonadota</taxon>
        <taxon>Betaproteobacteria</taxon>
        <taxon>Burkholderiales</taxon>
        <taxon>Burkholderiaceae</taxon>
        <taxon>Ralstonia</taxon>
        <taxon>Ralstonia solanacearum species complex</taxon>
    </lineage>
</organism>
<dbReference type="Gene3D" id="1.10.10.60">
    <property type="entry name" value="Homeodomain-like"/>
    <property type="match status" value="1"/>
</dbReference>
<dbReference type="RefSeq" id="WP_275794307.1">
    <property type="nucleotide sequence ID" value="NZ_CP115944.1"/>
</dbReference>
<feature type="domain" description="Integrase catalytic" evidence="1">
    <location>
        <begin position="224"/>
        <end position="427"/>
    </location>
</feature>
<gene>
    <name evidence="2" type="ORF">RALSY_30360</name>
</gene>
<evidence type="ECO:0000313" key="2">
    <source>
        <dbReference type="EMBL" id="CCA88611.1"/>
    </source>
</evidence>
<dbReference type="EMBL" id="FR854088">
    <property type="protein sequence ID" value="CCA88611.1"/>
    <property type="molecule type" value="Genomic_DNA"/>
</dbReference>
<evidence type="ECO:0000259" key="1">
    <source>
        <dbReference type="PROSITE" id="PS50994"/>
    </source>
</evidence>
<accession>G3A3Z2</accession>
<sequence length="624" mass="71010">MNTPATMSLVPGAEVLFLGRPHRIAQAVDFDEVLLRDLETKQVVRAKLAELQIVQPLSEVLRPDLLSVPEPDWSEAERRQAVILPLLGQRGRTRDQVVARAAEFGLHANTLYKWLKAYESAGLVTALLPKQQRKDKGATKLQAEIEAIIEDVIKTEYLTTQRKSKQWICNEVRRRCTAAGIEPPHANTVRNRLKTLPAELTVAKRQGRKVAEQAYAPIEGSFPGADAPLAVVQVDHTKLDLILVDDVHRRAIGRPWITLAIDVFSRMVAGFYVSFDPPGALSTGLCLTHTILPKDSWLAKRGIDGAWPCYGLPRKLHMDNAREFRGQMLERACRQYGIDIEWRPVARPHFGAHIERLLGTLSTEIKTLPGTTFSNVKERGDYDSVGKAALTLSEFEEWLTTYIVKVYHLRMHSGIGMPPMAMYRRGIFGDDRQPGVGLPARIQDEDRLRLDLMPFEERTVQDYGVVIDEIHYYSDVLRRWINAPDPQKPKYKRKFMFRRDPRDISAIWFYDPELGEYYAIPYRDTSHPPISVWELREAKRMLDEQGRQHVDERAIFEAYEHMREIERAAQAKTAAVRRAQQRRKLAFEAPKPQGNVTPPVTEVGGALPANLLGIQPFDELDDMA</sequence>
<dbReference type="AlphaFoldDB" id="G3A3Z2"/>
<proteinExistence type="predicted"/>
<protein>
    <submittedName>
        <fullName evidence="2">Putative integrase, catalytic region</fullName>
    </submittedName>
</protein>
<dbReference type="GO" id="GO:0003676">
    <property type="term" value="F:nucleic acid binding"/>
    <property type="evidence" value="ECO:0007669"/>
    <property type="project" value="InterPro"/>
</dbReference>
<reference evidence="2" key="1">
    <citation type="journal article" date="2011" name="PLoS ONE">
        <title>Ralstonia syzygii, the Blood Disease Bacterium and some Asian R. solanacearum strains form a single genomic species despite divergent lifestyles.</title>
        <authorList>
            <person name="Remenant B."/>
            <person name="de Cambiaire J.C."/>
            <person name="Cellier G."/>
            <person name="Jacobs J.M."/>
            <person name="Mangenot S."/>
            <person name="Barbe V."/>
            <person name="Lajus A."/>
            <person name="Vallenet D."/>
            <person name="Medigue C."/>
            <person name="Fegan M."/>
            <person name="Allen C."/>
            <person name="Prior P."/>
        </authorList>
    </citation>
    <scope>NUCLEOTIDE SEQUENCE</scope>
    <source>
        <strain evidence="2">R24</strain>
    </source>
</reference>
<dbReference type="InterPro" id="IPR001584">
    <property type="entry name" value="Integrase_cat-core"/>
</dbReference>
<dbReference type="Pfam" id="PF09299">
    <property type="entry name" value="Mu-transpos_C"/>
    <property type="match status" value="1"/>
</dbReference>
<dbReference type="GO" id="GO:0015074">
    <property type="term" value="P:DNA integration"/>
    <property type="evidence" value="ECO:0007669"/>
    <property type="project" value="InterPro"/>
</dbReference>
<name>G3A3Z2_9RALS</name>
<reference evidence="2" key="2">
    <citation type="submission" date="2011-04" db="EMBL/GenBank/DDBJ databases">
        <authorList>
            <person name="Genoscope - CEA"/>
        </authorList>
    </citation>
    <scope>NUCLEOTIDE SEQUENCE</scope>
    <source>
        <strain evidence="2">R24</strain>
    </source>
</reference>